<reference evidence="4" key="1">
    <citation type="journal article" date="2019" name="Int. J. Syst. Evol. Microbiol.">
        <title>The Global Catalogue of Microorganisms (GCM) 10K type strain sequencing project: providing services to taxonomists for standard genome sequencing and annotation.</title>
        <authorList>
            <consortium name="The Broad Institute Genomics Platform"/>
            <consortium name="The Broad Institute Genome Sequencing Center for Infectious Disease"/>
            <person name="Wu L."/>
            <person name="Ma J."/>
        </authorList>
    </citation>
    <scope>NUCLEOTIDE SEQUENCE [LARGE SCALE GENOMIC DNA]</scope>
    <source>
        <strain evidence="4">JCM 17927</strain>
    </source>
</reference>
<evidence type="ECO:0000313" key="3">
    <source>
        <dbReference type="EMBL" id="GAA4458289.1"/>
    </source>
</evidence>
<feature type="domain" description="Secretion system C-terminal sorting" evidence="1">
    <location>
        <begin position="679"/>
        <end position="750"/>
    </location>
</feature>
<proteinExistence type="predicted"/>
<gene>
    <name evidence="3" type="ORF">GCM10023189_30290</name>
</gene>
<dbReference type="Pfam" id="PF18962">
    <property type="entry name" value="Por_Secre_tail"/>
    <property type="match status" value="1"/>
</dbReference>
<dbReference type="Pfam" id="PF19081">
    <property type="entry name" value="Ig_7"/>
    <property type="match status" value="1"/>
</dbReference>
<accession>A0ABP8N261</accession>
<evidence type="ECO:0008006" key="5">
    <source>
        <dbReference type="Google" id="ProtNLM"/>
    </source>
</evidence>
<keyword evidence="4" id="KW-1185">Reference proteome</keyword>
<protein>
    <recommendedName>
        <fullName evidence="5">Por secretion system C-terminal sorting domain-containing protein</fullName>
    </recommendedName>
</protein>
<evidence type="ECO:0000259" key="1">
    <source>
        <dbReference type="Pfam" id="PF18962"/>
    </source>
</evidence>
<dbReference type="Proteomes" id="UP001501175">
    <property type="component" value="Unassembled WGS sequence"/>
</dbReference>
<dbReference type="InterPro" id="IPR044023">
    <property type="entry name" value="Ig_7"/>
</dbReference>
<evidence type="ECO:0000259" key="2">
    <source>
        <dbReference type="Pfam" id="PF19081"/>
    </source>
</evidence>
<dbReference type="NCBIfam" id="TIGR04183">
    <property type="entry name" value="Por_Secre_tail"/>
    <property type="match status" value="1"/>
</dbReference>
<name>A0ABP8N261_9BACT</name>
<organism evidence="3 4">
    <name type="scientific">Nibrella saemangeumensis</name>
    <dbReference type="NCBI Taxonomy" id="1084526"/>
    <lineage>
        <taxon>Bacteria</taxon>
        <taxon>Pseudomonadati</taxon>
        <taxon>Bacteroidota</taxon>
        <taxon>Cytophagia</taxon>
        <taxon>Cytophagales</taxon>
        <taxon>Spirosomataceae</taxon>
        <taxon>Nibrella</taxon>
    </lineage>
</organism>
<sequence>MSVCLFIVISNRTVYAQELWAFNVVIAVERQTADYFQHTSSKDIATIARNQLATVTANFNSSRDFKGRFDFRADSVYVFDGDAGPEISRPHPGYTYKLVINGFSPVTSGGGWYGGNTTIYHNWPWHLYGGPFGKWATDGVTHEFGHARGAVDIYAMRVESRNNPINQQSFEAISSIMNSTYDNIVWDEHTVNLLNTTGGKPIVGEAYITKAFPAKIQLKAVNAQGKPMDNATIEIYPIDWYSNKVTPTPVLQRQTDGRGIFEFATNPFQPSTQGYPWHIRYANFLVKAVYNNVAAYTWMPLYNVQNVYFREGPASVYTAEIQFPDALPTFQLTSINDTVFCPGSQLKVSFTSSLDFQQDNTFTLAIYDQNNNSYVSSIIKGNNISAISGKIQQIEGGRSRVKVTSTNPKAQSDAYWIRIKPAPSPAVQHITLCQNATAPMLPVTGQNLLWYTSTADTTGSPVAPVPNTSQLGSTTYYVTQTLDGCESSRAPLQVTISPVPDAPGVTAKDICQFSPPEVLTATGTGLIWYNADGSRLNAAPIINTDKAATYMYQVTQTIAGCEGPKATLPVNVRGRAVATLTGSQTLTVGQSATVSVALGGEGPWTFSYRDSTAAGAGTVQTIQTAASSYTMAISLTKTTSYYLTNVSNVCGTGIITGGTVVVTVNPLLGLELLVDAIDVFPVPTTGTLTICINGLSPANPASLELTNLAGQALLRQETGAQTTTLPLDALPAGTYILQISVGNQKISKRIMKL</sequence>
<comment type="caution">
    <text evidence="3">The sequence shown here is derived from an EMBL/GenBank/DDBJ whole genome shotgun (WGS) entry which is preliminary data.</text>
</comment>
<feature type="domain" description="Ig-like" evidence="2">
    <location>
        <begin position="425"/>
        <end position="498"/>
    </location>
</feature>
<evidence type="ECO:0000313" key="4">
    <source>
        <dbReference type="Proteomes" id="UP001501175"/>
    </source>
</evidence>
<dbReference type="EMBL" id="BAABHD010000030">
    <property type="protein sequence ID" value="GAA4458289.1"/>
    <property type="molecule type" value="Genomic_DNA"/>
</dbReference>
<dbReference type="InterPro" id="IPR026444">
    <property type="entry name" value="Secre_tail"/>
</dbReference>